<keyword evidence="1" id="KW-0472">Membrane</keyword>
<keyword evidence="1" id="KW-0812">Transmembrane</keyword>
<protein>
    <recommendedName>
        <fullName evidence="4">Ankyrin repeat-containing protein</fullName>
    </recommendedName>
</protein>
<evidence type="ECO:0000313" key="2">
    <source>
        <dbReference type="EMBL" id="KAF2078235.1"/>
    </source>
</evidence>
<dbReference type="AlphaFoldDB" id="A0A8J4Q3T4"/>
<evidence type="ECO:0000313" key="3">
    <source>
        <dbReference type="Proteomes" id="UP000695562"/>
    </source>
</evidence>
<comment type="caution">
    <text evidence="2">The sequence shown here is derived from an EMBL/GenBank/DDBJ whole genome shotgun (WGS) entry which is preliminary data.</text>
</comment>
<accession>A0A8J4Q3T4</accession>
<keyword evidence="1" id="KW-1133">Transmembrane helix</keyword>
<dbReference type="Proteomes" id="UP000695562">
    <property type="component" value="Unassembled WGS sequence"/>
</dbReference>
<reference evidence="2" key="1">
    <citation type="submission" date="2020-01" db="EMBL/GenBank/DDBJ databases">
        <title>Development of genomics and gene disruption for Polysphondylium violaceum indicates a role for the polyketide synthase stlB in stalk morphogenesis.</title>
        <authorList>
            <person name="Narita B."/>
            <person name="Kawabe Y."/>
            <person name="Kin K."/>
            <person name="Saito T."/>
            <person name="Gibbs R."/>
            <person name="Kuspa A."/>
            <person name="Muzny D."/>
            <person name="Queller D."/>
            <person name="Richards S."/>
            <person name="Strassman J."/>
            <person name="Sucgang R."/>
            <person name="Worley K."/>
            <person name="Schaap P."/>
        </authorList>
    </citation>
    <scope>NUCLEOTIDE SEQUENCE</scope>
    <source>
        <strain evidence="2">QSvi11</strain>
    </source>
</reference>
<evidence type="ECO:0008006" key="4">
    <source>
        <dbReference type="Google" id="ProtNLM"/>
    </source>
</evidence>
<name>A0A8J4Q3T4_9MYCE</name>
<sequence length="902" mass="106007">MINFNNQLFFYIWKNKYLNHTIWYQLKQQSNQHIYNIKNFEECHSLNWMLQNGYLELLEYRLKRNDYISVDSNNVEDLIKTIFTDININNQLEDSSNNNSNSNISKEKIFNFLKLVINRLSFIFSTTKASLDIAISCKNYLAIVILCQDLKVLVEKSSLDLAISLGDKKTLEYLLLFQNGTFNISCALKKMIQISNNNEKLRDNMIEYLLECPFFDIDQLTVDRLCPRDTIFIEDLLYSENLNLIKSLLKKNLIKYSSNSFIKGVSNISINYNQKLLLDVNNQNNNKYQYSQIVYEKYENNGNINSNINIQCNNNNSSQNNNNSNQNNNNNINPIYPTLEGKKDLNIIKTIVYIYNKCYCKEKKDLKPISLDQDLERLEEEDNPNIAFLKYIVFPLESILGKKYTVKNLIHYSMLSGSINLIKSLFKKENPSLYTKSMIESPDWVLLLEYSITHINIDFLKFALTNSISEGFTFWSSLDLIDQLNIHFSVEKYQFHSIQMVSNLTHFLTTLVKRCIKTSNKQLINLFIQFLVGVGNLKVLEIFYQTILNLSPIAFLPSILYINTQILERIPIESREQIYHFLFTPEYEIQFFQTRLLMGIKENVNINVHQILKNAFIRGDIQLVRVLVQKGNAIRDEYLINAIQRNQYQVVEYVIKTMRYNPTSLSDLINCAIVYDISILNLFESLLAPNTPKKEINEEYNIGYYLYNLLKAGKLNCFVHHIQTLISNNRIKLITFHLSDFSIFRIIGMIGNTNLVKFIDNVIKQISLSTYMYKLILYGAFSKGHLHIVRYLFENELVVASLKNYDNHISISQIFYHYLEYNNSYDNEMLEYILQLYKPISKPIDFDEQINLLYNQFKKKKRLHTCQYLRDRYPTSTKTISKYPFLIGIYIIILFLILSSII</sequence>
<proteinExistence type="predicted"/>
<gene>
    <name evidence="2" type="ORF">CYY_000425</name>
</gene>
<feature type="transmembrane region" description="Helical" evidence="1">
    <location>
        <begin position="883"/>
        <end position="901"/>
    </location>
</feature>
<organism evidence="2 3">
    <name type="scientific">Polysphondylium violaceum</name>
    <dbReference type="NCBI Taxonomy" id="133409"/>
    <lineage>
        <taxon>Eukaryota</taxon>
        <taxon>Amoebozoa</taxon>
        <taxon>Evosea</taxon>
        <taxon>Eumycetozoa</taxon>
        <taxon>Dictyostelia</taxon>
        <taxon>Dictyosteliales</taxon>
        <taxon>Dictyosteliaceae</taxon>
        <taxon>Polysphondylium</taxon>
    </lineage>
</organism>
<dbReference type="PANTHER" id="PTHR32457:SF62">
    <property type="entry name" value="F-BOX DOMAIN-CONTAINING PROTEIN-RELATED"/>
    <property type="match status" value="1"/>
</dbReference>
<dbReference type="PANTHER" id="PTHR32457">
    <property type="entry name" value="F-BOX DOMAIN-CONTAINING PROTEIN-RELATED"/>
    <property type="match status" value="1"/>
</dbReference>
<evidence type="ECO:0000256" key="1">
    <source>
        <dbReference type="SAM" id="Phobius"/>
    </source>
</evidence>
<keyword evidence="3" id="KW-1185">Reference proteome</keyword>
<dbReference type="EMBL" id="AJWJ01000008">
    <property type="protein sequence ID" value="KAF2078235.1"/>
    <property type="molecule type" value="Genomic_DNA"/>
</dbReference>